<evidence type="ECO:0000256" key="2">
    <source>
        <dbReference type="ARBA" id="ARBA00022840"/>
    </source>
</evidence>
<dbReference type="PANTHER" id="PTHR45748">
    <property type="entry name" value="1-PHOSPHATIDYLINOSITOL 3-PHOSPHATE 5-KINASE-RELATED"/>
    <property type="match status" value="1"/>
</dbReference>
<reference evidence="5" key="1">
    <citation type="submission" date="2020-12" db="EMBL/GenBank/DDBJ databases">
        <title>Metabolic potential, ecology and presence of endohyphal bacteria is reflected in genomic diversity of Mucoromycotina.</title>
        <authorList>
            <person name="Muszewska A."/>
            <person name="Okrasinska A."/>
            <person name="Steczkiewicz K."/>
            <person name="Drgas O."/>
            <person name="Orlowska M."/>
            <person name="Perlinska-Lenart U."/>
            <person name="Aleksandrzak-Piekarczyk T."/>
            <person name="Szatraj K."/>
            <person name="Zielenkiewicz U."/>
            <person name="Pilsyk S."/>
            <person name="Malc E."/>
            <person name="Mieczkowski P."/>
            <person name="Kruszewska J.S."/>
            <person name="Biernat P."/>
            <person name="Pawlowska J."/>
        </authorList>
    </citation>
    <scope>NUCLEOTIDE SEQUENCE</scope>
    <source>
        <strain evidence="5">WA0000051536</strain>
    </source>
</reference>
<dbReference type="GO" id="GO:0000285">
    <property type="term" value="F:1-phosphatidylinositol-3-phosphate 5-kinase activity"/>
    <property type="evidence" value="ECO:0007669"/>
    <property type="project" value="InterPro"/>
</dbReference>
<feature type="domain" description="PIPK" evidence="4">
    <location>
        <begin position="1"/>
        <end position="284"/>
    </location>
</feature>
<evidence type="ECO:0000259" key="4">
    <source>
        <dbReference type="PROSITE" id="PS51455"/>
    </source>
</evidence>
<dbReference type="PROSITE" id="PS51455">
    <property type="entry name" value="PIPK"/>
    <property type="match status" value="1"/>
</dbReference>
<dbReference type="InterPro" id="IPR044769">
    <property type="entry name" value="PIKfyve_PIPKc"/>
</dbReference>
<keyword evidence="2 3" id="KW-0067">ATP-binding</keyword>
<dbReference type="InterPro" id="IPR002498">
    <property type="entry name" value="PInositol-4-P-4/5-kinase_core"/>
</dbReference>
<organism evidence="5 6">
    <name type="scientific">Umbelopsis vinacea</name>
    <dbReference type="NCBI Taxonomy" id="44442"/>
    <lineage>
        <taxon>Eukaryota</taxon>
        <taxon>Fungi</taxon>
        <taxon>Fungi incertae sedis</taxon>
        <taxon>Mucoromycota</taxon>
        <taxon>Mucoromycotina</taxon>
        <taxon>Umbelopsidomycetes</taxon>
        <taxon>Umbelopsidales</taxon>
        <taxon>Umbelopsidaceae</taxon>
        <taxon>Umbelopsis</taxon>
    </lineage>
</organism>
<dbReference type="PANTHER" id="PTHR45748:SF7">
    <property type="entry name" value="1-PHOSPHATIDYLINOSITOL 3-PHOSPHATE 5-KINASE-RELATED"/>
    <property type="match status" value="1"/>
</dbReference>
<dbReference type="GO" id="GO:0046854">
    <property type="term" value="P:phosphatidylinositol phosphate biosynthetic process"/>
    <property type="evidence" value="ECO:0007669"/>
    <property type="project" value="TreeGrafter"/>
</dbReference>
<dbReference type="InterPro" id="IPR027483">
    <property type="entry name" value="PInositol-4-P-4/5-kinase_C_sf"/>
</dbReference>
<sequence length="306" mass="35606">MEKTFVLNEDGTTKHECEIEFSDGSTRFFCKVFFSEQFEALRQNCGFSEKYITSLASSVEWDSSGGKSGSAFLKTTDDRFLIKQMSRYEMDAFLRFAPAYFQYMSRAFFHELPTVLAKIFGFYSIGFKNAATGKSMRMDVLIMENLFYQRNIFDLKGSMRNRHVQSTGKDNEVLLDENLVEFIYQSPLFIRSHAKETLRASLHNDTLFLYKLDVMDYSLLVGIDEEQQELVVGIVDFMRTFTWDKKLESWVKESGILGGGGKEPTIVSPKTYRIRFREAMERYFLMVPDFWASVEHSTIGQQHHHQ</sequence>
<dbReference type="GO" id="GO:0000329">
    <property type="term" value="C:fungal-type vacuole membrane"/>
    <property type="evidence" value="ECO:0007669"/>
    <property type="project" value="TreeGrafter"/>
</dbReference>
<dbReference type="Gene3D" id="3.30.800.10">
    <property type="entry name" value="Phosphatidylinositol Phosphate Kinase II Beta"/>
    <property type="match status" value="1"/>
</dbReference>
<evidence type="ECO:0000256" key="1">
    <source>
        <dbReference type="ARBA" id="ARBA00022741"/>
    </source>
</evidence>
<protein>
    <recommendedName>
        <fullName evidence="4">PIPK domain-containing protein</fullName>
    </recommendedName>
</protein>
<dbReference type="FunFam" id="3.30.810.10:FF:000001">
    <property type="entry name" value="1-phosphatidylinositol 3-phosphate 5-kinase FAB1"/>
    <property type="match status" value="1"/>
</dbReference>
<dbReference type="EMBL" id="JAEPRA010000010">
    <property type="protein sequence ID" value="KAG2179573.1"/>
    <property type="molecule type" value="Genomic_DNA"/>
</dbReference>
<keyword evidence="6" id="KW-1185">Reference proteome</keyword>
<evidence type="ECO:0000313" key="6">
    <source>
        <dbReference type="Proteomes" id="UP000612746"/>
    </source>
</evidence>
<keyword evidence="3" id="KW-0808">Transferase</keyword>
<dbReference type="OrthoDB" id="158357at2759"/>
<proteinExistence type="predicted"/>
<dbReference type="CDD" id="cd17300">
    <property type="entry name" value="PIPKc_PIKfyve"/>
    <property type="match status" value="1"/>
</dbReference>
<dbReference type="SMART" id="SM00330">
    <property type="entry name" value="PIPKc"/>
    <property type="match status" value="1"/>
</dbReference>
<dbReference type="GO" id="GO:0010008">
    <property type="term" value="C:endosome membrane"/>
    <property type="evidence" value="ECO:0007669"/>
    <property type="project" value="TreeGrafter"/>
</dbReference>
<gene>
    <name evidence="5" type="ORF">INT44_006420</name>
</gene>
<dbReference type="GO" id="GO:0005524">
    <property type="term" value="F:ATP binding"/>
    <property type="evidence" value="ECO:0007669"/>
    <property type="project" value="UniProtKB-UniRule"/>
</dbReference>
<dbReference type="InterPro" id="IPR027484">
    <property type="entry name" value="PInositol-4-P-5-kinase_N"/>
</dbReference>
<dbReference type="SUPFAM" id="SSF56104">
    <property type="entry name" value="SAICAR synthase-like"/>
    <property type="match status" value="1"/>
</dbReference>
<accession>A0A8H7UH16</accession>
<keyword evidence="3" id="KW-0418">Kinase</keyword>
<dbReference type="AlphaFoldDB" id="A0A8H7UH16"/>
<dbReference type="Pfam" id="PF01504">
    <property type="entry name" value="PIP5K"/>
    <property type="match status" value="1"/>
</dbReference>
<name>A0A8H7UH16_9FUNG</name>
<dbReference type="Proteomes" id="UP000612746">
    <property type="component" value="Unassembled WGS sequence"/>
</dbReference>
<evidence type="ECO:0000256" key="3">
    <source>
        <dbReference type="PROSITE-ProRule" id="PRU00781"/>
    </source>
</evidence>
<dbReference type="Gene3D" id="3.30.810.10">
    <property type="entry name" value="2-Layer Sandwich"/>
    <property type="match status" value="1"/>
</dbReference>
<evidence type="ECO:0000313" key="5">
    <source>
        <dbReference type="EMBL" id="KAG2179573.1"/>
    </source>
</evidence>
<keyword evidence="1 3" id="KW-0547">Nucleotide-binding</keyword>
<comment type="caution">
    <text evidence="5">The sequence shown here is derived from an EMBL/GenBank/DDBJ whole genome shotgun (WGS) entry which is preliminary data.</text>
</comment>